<keyword evidence="2" id="KW-1185">Reference proteome</keyword>
<dbReference type="RefSeq" id="WP_139385061.1">
    <property type="nucleotide sequence ID" value="NZ_FUYM01000003.1"/>
</dbReference>
<proteinExistence type="predicted"/>
<gene>
    <name evidence="1" type="ORF">SAMN06295920_103350</name>
</gene>
<name>A0A1T5BX13_9SPHN</name>
<dbReference type="STRING" id="439228.SAMN06295920_103350"/>
<dbReference type="EMBL" id="FUYM01000003">
    <property type="protein sequence ID" value="SKB51725.1"/>
    <property type="molecule type" value="Genomic_DNA"/>
</dbReference>
<accession>A0A1T5BX13</accession>
<organism evidence="1 2">
    <name type="scientific">Rhizorhabdus histidinilytica</name>
    <dbReference type="NCBI Taxonomy" id="439228"/>
    <lineage>
        <taxon>Bacteria</taxon>
        <taxon>Pseudomonadati</taxon>
        <taxon>Pseudomonadota</taxon>
        <taxon>Alphaproteobacteria</taxon>
        <taxon>Sphingomonadales</taxon>
        <taxon>Sphingomonadaceae</taxon>
        <taxon>Rhizorhabdus</taxon>
    </lineage>
</organism>
<sequence>MAQTVLTLKCECRPALDALITCAQEIAETHGEDRAMAWAAAQVDADLDLFVRIVTERRPALRLINGGR</sequence>
<evidence type="ECO:0000313" key="2">
    <source>
        <dbReference type="Proteomes" id="UP000189818"/>
    </source>
</evidence>
<evidence type="ECO:0000313" key="1">
    <source>
        <dbReference type="EMBL" id="SKB51725.1"/>
    </source>
</evidence>
<dbReference type="AlphaFoldDB" id="A0A1T5BX13"/>
<protein>
    <submittedName>
        <fullName evidence="1">Uncharacterized protein</fullName>
    </submittedName>
</protein>
<dbReference type="Proteomes" id="UP000189818">
    <property type="component" value="Unassembled WGS sequence"/>
</dbReference>
<reference evidence="2" key="1">
    <citation type="submission" date="2017-02" db="EMBL/GenBank/DDBJ databases">
        <authorList>
            <person name="Varghese N."/>
            <person name="Submissions S."/>
        </authorList>
    </citation>
    <scope>NUCLEOTIDE SEQUENCE [LARGE SCALE GENOMIC DNA]</scope>
    <source>
        <strain evidence="2">UM2</strain>
    </source>
</reference>